<protein>
    <submittedName>
        <fullName evidence="1">Uncharacterized protein</fullName>
    </submittedName>
</protein>
<evidence type="ECO:0000313" key="2">
    <source>
        <dbReference type="Proteomes" id="UP000570851"/>
    </source>
</evidence>
<keyword evidence="2" id="KW-1185">Reference proteome</keyword>
<organism evidence="1 2">
    <name type="scientific">Trichormus variabilis N2B</name>
    <dbReference type="NCBI Taxonomy" id="2681315"/>
    <lineage>
        <taxon>Bacteria</taxon>
        <taxon>Bacillati</taxon>
        <taxon>Cyanobacteriota</taxon>
        <taxon>Cyanophyceae</taxon>
        <taxon>Nostocales</taxon>
        <taxon>Nostocaceae</taxon>
        <taxon>Trichormus</taxon>
    </lineage>
</organism>
<reference evidence="1 2" key="1">
    <citation type="submission" date="2019-11" db="EMBL/GenBank/DDBJ databases">
        <title>Comparison of genomes from free-living endosymbiotic cyanobacteria isolated from Azolla.</title>
        <authorList>
            <person name="Thiel T."/>
            <person name="Pratte B."/>
        </authorList>
    </citation>
    <scope>NUCLEOTIDE SEQUENCE [LARGE SCALE GENOMIC DNA]</scope>
    <source>
        <strain evidence="1 2">N2B</strain>
    </source>
</reference>
<comment type="caution">
    <text evidence="1">The sequence shown here is derived from an EMBL/GenBank/DDBJ whole genome shotgun (WGS) entry which is preliminary data.</text>
</comment>
<dbReference type="Proteomes" id="UP000570851">
    <property type="component" value="Unassembled WGS sequence"/>
</dbReference>
<evidence type="ECO:0000313" key="1">
    <source>
        <dbReference type="EMBL" id="MBC1304933.1"/>
    </source>
</evidence>
<dbReference type="GeneID" id="58722957"/>
<dbReference type="RefSeq" id="WP_153228397.1">
    <property type="nucleotide sequence ID" value="NZ_JACKZP010000141.1"/>
</dbReference>
<dbReference type="EMBL" id="JACKZP010000141">
    <property type="protein sequence ID" value="MBC1304933.1"/>
    <property type="molecule type" value="Genomic_DNA"/>
</dbReference>
<gene>
    <name evidence="1" type="ORF">GNE12_23745</name>
</gene>
<name>A0ABR6SEY6_ANAVA</name>
<proteinExistence type="predicted"/>
<sequence>MGVPSGSKTPIHDDCLGVDFLCKGSPDETLYSRVDGGNLEIYAELKVVEVRSLQPDDKRV</sequence>
<accession>A0ABR6SEY6</accession>